<comment type="caution">
    <text evidence="1">The sequence shown here is derived from an EMBL/GenBank/DDBJ whole genome shotgun (WGS) entry which is preliminary data.</text>
</comment>
<accession>A0ABV9KU29</accession>
<dbReference type="EMBL" id="JBHSGN010000059">
    <property type="protein sequence ID" value="MFC4673597.1"/>
    <property type="molecule type" value="Genomic_DNA"/>
</dbReference>
<gene>
    <name evidence="1" type="ORF">ACFO6W_07820</name>
</gene>
<evidence type="ECO:0000313" key="1">
    <source>
        <dbReference type="EMBL" id="MFC4673597.1"/>
    </source>
</evidence>
<dbReference type="Proteomes" id="UP001596023">
    <property type="component" value="Unassembled WGS sequence"/>
</dbReference>
<name>A0ABV9KU29_9BACT</name>
<sequence length="71" mass="8958">MNEIYLRYEKNWPVDYIYRNYIYPRHFISRSTFYDYLGTPYKKELAEIEARRAKEETEKKRQKSLFDDDDF</sequence>
<proteinExistence type="predicted"/>
<reference evidence="2" key="1">
    <citation type="journal article" date="2019" name="Int. J. Syst. Evol. Microbiol.">
        <title>The Global Catalogue of Microorganisms (GCM) 10K type strain sequencing project: providing services to taxonomists for standard genome sequencing and annotation.</title>
        <authorList>
            <consortium name="The Broad Institute Genomics Platform"/>
            <consortium name="The Broad Institute Genome Sequencing Center for Infectious Disease"/>
            <person name="Wu L."/>
            <person name="Ma J."/>
        </authorList>
    </citation>
    <scope>NUCLEOTIDE SEQUENCE [LARGE SCALE GENOMIC DNA]</scope>
    <source>
        <strain evidence="2">CCUG 66188</strain>
    </source>
</reference>
<evidence type="ECO:0000313" key="2">
    <source>
        <dbReference type="Proteomes" id="UP001596023"/>
    </source>
</evidence>
<dbReference type="RefSeq" id="WP_379995033.1">
    <property type="nucleotide sequence ID" value="NZ_JBHSGN010000059.1"/>
</dbReference>
<organism evidence="1 2">
    <name type="scientific">Dysgonomonas termitidis</name>
    <dbReference type="NCBI Taxonomy" id="1516126"/>
    <lineage>
        <taxon>Bacteria</taxon>
        <taxon>Pseudomonadati</taxon>
        <taxon>Bacteroidota</taxon>
        <taxon>Bacteroidia</taxon>
        <taxon>Bacteroidales</taxon>
        <taxon>Dysgonomonadaceae</taxon>
        <taxon>Dysgonomonas</taxon>
    </lineage>
</organism>
<protein>
    <submittedName>
        <fullName evidence="1">Uncharacterized protein</fullName>
    </submittedName>
</protein>
<keyword evidence="2" id="KW-1185">Reference proteome</keyword>